<feature type="transmembrane region" description="Helical" evidence="6">
    <location>
        <begin position="44"/>
        <end position="62"/>
    </location>
</feature>
<dbReference type="AlphaFoldDB" id="A0A2N6S9Z2"/>
<dbReference type="Proteomes" id="UP000258379">
    <property type="component" value="Unassembled WGS sequence"/>
</dbReference>
<keyword evidence="5 6" id="KW-0472">Membrane</keyword>
<evidence type="ECO:0000256" key="4">
    <source>
        <dbReference type="ARBA" id="ARBA00022989"/>
    </source>
</evidence>
<sequence length="244" mass="27255">MAYSSLAAQKNKRSFLDPRVKIVLVLLLAIFVMGGVCGARMKDISFVLSIIPFVLLLIEQQWKKFWHASIMLIIGYGCLLVIPYLPSMIKPIALMCGYILTRFVATVAMGNYVIATTSVSEFIAAMEKIHMPRAIIVPMSVMFRMFPTIATEWKSICRAMNMREIHIGAVGIGKILEYQLIPMISSGVRIGEELSAAALIRGLGYPIKRTNICQIGFRIQDWFLLLISLSVICFWLLCSLGVSV</sequence>
<feature type="transmembrane region" description="Helical" evidence="6">
    <location>
        <begin position="92"/>
        <end position="114"/>
    </location>
</feature>
<evidence type="ECO:0000313" key="8">
    <source>
        <dbReference type="Proteomes" id="UP000258379"/>
    </source>
</evidence>
<feature type="transmembrane region" description="Helical" evidence="6">
    <location>
        <begin position="20"/>
        <end position="37"/>
    </location>
</feature>
<accession>A0A2N6S9Z2</accession>
<evidence type="ECO:0000313" key="7">
    <source>
        <dbReference type="EMBL" id="RFT28389.1"/>
    </source>
</evidence>
<dbReference type="CDD" id="cd16914">
    <property type="entry name" value="EcfT"/>
    <property type="match status" value="1"/>
</dbReference>
<reference evidence="7 8" key="1">
    <citation type="submission" date="2017-07" db="EMBL/GenBank/DDBJ databases">
        <title>A comparative genomics approach to explaining the enigmatic role of Gardnerella vaginalis in the vaginal microbiome.</title>
        <authorList>
            <person name="Vancuren S.J."/>
            <person name="Hill J.E."/>
        </authorList>
    </citation>
    <scope>NUCLEOTIDE SEQUENCE [LARGE SCALE GENOMIC DNA]</scope>
    <source>
        <strain evidence="7 8">WP023</strain>
    </source>
</reference>
<evidence type="ECO:0000256" key="6">
    <source>
        <dbReference type="SAM" id="Phobius"/>
    </source>
</evidence>
<dbReference type="InterPro" id="IPR051611">
    <property type="entry name" value="ECF_transporter_component"/>
</dbReference>
<proteinExistence type="predicted"/>
<comment type="caution">
    <text evidence="7">The sequence shown here is derived from an EMBL/GenBank/DDBJ whole genome shotgun (WGS) entry which is preliminary data.</text>
</comment>
<dbReference type="Pfam" id="PF02361">
    <property type="entry name" value="CbiQ"/>
    <property type="match status" value="1"/>
</dbReference>
<dbReference type="GO" id="GO:0005886">
    <property type="term" value="C:plasma membrane"/>
    <property type="evidence" value="ECO:0007669"/>
    <property type="project" value="UniProtKB-ARBA"/>
</dbReference>
<feature type="transmembrane region" description="Helical" evidence="6">
    <location>
        <begin position="68"/>
        <end position="85"/>
    </location>
</feature>
<evidence type="ECO:0000256" key="2">
    <source>
        <dbReference type="ARBA" id="ARBA00022475"/>
    </source>
</evidence>
<evidence type="ECO:0000256" key="1">
    <source>
        <dbReference type="ARBA" id="ARBA00004141"/>
    </source>
</evidence>
<comment type="subcellular location">
    <subcellularLocation>
        <location evidence="1">Membrane</location>
        <topology evidence="1">Multi-pass membrane protein</topology>
    </subcellularLocation>
</comment>
<gene>
    <name evidence="7" type="ORF">CG405_04980</name>
</gene>
<dbReference type="PANTHER" id="PTHR34857:SF2">
    <property type="entry name" value="SLL0384 PROTEIN"/>
    <property type="match status" value="1"/>
</dbReference>
<dbReference type="InterPro" id="IPR003339">
    <property type="entry name" value="ABC/ECF_trnsptr_transmembrane"/>
</dbReference>
<dbReference type="PANTHER" id="PTHR34857">
    <property type="entry name" value="SLL0384 PROTEIN"/>
    <property type="match status" value="1"/>
</dbReference>
<dbReference type="GeneID" id="97755338"/>
<feature type="transmembrane region" description="Helical" evidence="6">
    <location>
        <begin position="222"/>
        <end position="242"/>
    </location>
</feature>
<organism evidence="7 8">
    <name type="scientific">Gardnerella vaginalis</name>
    <dbReference type="NCBI Taxonomy" id="2702"/>
    <lineage>
        <taxon>Bacteria</taxon>
        <taxon>Bacillati</taxon>
        <taxon>Actinomycetota</taxon>
        <taxon>Actinomycetes</taxon>
        <taxon>Bifidobacteriales</taxon>
        <taxon>Bifidobacteriaceae</taxon>
        <taxon>Gardnerella</taxon>
    </lineage>
</organism>
<dbReference type="EMBL" id="NNRU01000004">
    <property type="protein sequence ID" value="RFT28389.1"/>
    <property type="molecule type" value="Genomic_DNA"/>
</dbReference>
<evidence type="ECO:0000256" key="5">
    <source>
        <dbReference type="ARBA" id="ARBA00023136"/>
    </source>
</evidence>
<keyword evidence="4 6" id="KW-1133">Transmembrane helix</keyword>
<keyword evidence="3 6" id="KW-0812">Transmembrane</keyword>
<keyword evidence="2" id="KW-1003">Cell membrane</keyword>
<dbReference type="RefSeq" id="WP_101887807.1">
    <property type="nucleotide sequence ID" value="NZ_CP083177.1"/>
</dbReference>
<name>A0A2N6S9Z2_GARVA</name>
<protein>
    <submittedName>
        <fullName evidence="7">Uncharacterized protein</fullName>
    </submittedName>
</protein>
<evidence type="ECO:0000256" key="3">
    <source>
        <dbReference type="ARBA" id="ARBA00022692"/>
    </source>
</evidence>